<protein>
    <submittedName>
        <fullName evidence="3">MerR family transcriptional regulator</fullName>
    </submittedName>
</protein>
<gene>
    <name evidence="3" type="ORF">DKB62_06900</name>
</gene>
<dbReference type="GO" id="GO:0003700">
    <property type="term" value="F:DNA-binding transcription factor activity"/>
    <property type="evidence" value="ECO:0007669"/>
    <property type="project" value="InterPro"/>
</dbReference>
<keyword evidence="2" id="KW-0175">Coiled coil</keyword>
<dbReference type="AlphaFoldDB" id="A0A346AZL4"/>
<sequence length="143" mass="16592">MYTIQQVAKMTHIPATTLRYYDKEGLLPFLERRESGYRAFSDVDLAMLQVLQCLKATGMSISEMKQFSQWVQEGDSSLKERYDLFVRRKEAVEQQIAELQKSLEVINHKCDYYRRAVEAGTEKHMMGKDTLPYADEFLHGGGK</sequence>
<dbReference type="Proteomes" id="UP000254337">
    <property type="component" value="Chromosome"/>
</dbReference>
<evidence type="ECO:0000256" key="2">
    <source>
        <dbReference type="SAM" id="Coils"/>
    </source>
</evidence>
<organism evidence="3 4">
    <name type="scientific">Megasphaera stantonii</name>
    <dbReference type="NCBI Taxonomy" id="2144175"/>
    <lineage>
        <taxon>Bacteria</taxon>
        <taxon>Bacillati</taxon>
        <taxon>Bacillota</taxon>
        <taxon>Negativicutes</taxon>
        <taxon>Veillonellales</taxon>
        <taxon>Veillonellaceae</taxon>
        <taxon>Megasphaera</taxon>
    </lineage>
</organism>
<name>A0A346AZL4_9FIRM</name>
<dbReference type="RefSeq" id="WP_087478413.1">
    <property type="nucleotide sequence ID" value="NZ_CP029462.1"/>
</dbReference>
<dbReference type="Pfam" id="PF13411">
    <property type="entry name" value="MerR_1"/>
    <property type="match status" value="1"/>
</dbReference>
<keyword evidence="1" id="KW-0238">DNA-binding</keyword>
<dbReference type="KEGG" id="meg:DKB62_06900"/>
<proteinExistence type="predicted"/>
<evidence type="ECO:0000313" key="4">
    <source>
        <dbReference type="Proteomes" id="UP000254337"/>
    </source>
</evidence>
<feature type="coiled-coil region" evidence="2">
    <location>
        <begin position="82"/>
        <end position="109"/>
    </location>
</feature>
<dbReference type="OrthoDB" id="9773308at2"/>
<accession>A0A346AZL4</accession>
<reference evidence="3 4" key="1">
    <citation type="submission" date="2018-05" db="EMBL/GenBank/DDBJ databases">
        <title>Complete genome sequence of Megasphaera sp. AJH120T, isolated from the ceca of a chicken.</title>
        <authorList>
            <person name="Maki J."/>
            <person name="Looft T."/>
        </authorList>
    </citation>
    <scope>NUCLEOTIDE SEQUENCE [LARGE SCALE GENOMIC DNA]</scope>
    <source>
        <strain evidence="3 4">AJH120</strain>
    </source>
</reference>
<dbReference type="SUPFAM" id="SSF46955">
    <property type="entry name" value="Putative DNA-binding domain"/>
    <property type="match status" value="1"/>
</dbReference>
<dbReference type="InterPro" id="IPR047057">
    <property type="entry name" value="MerR_fam"/>
</dbReference>
<dbReference type="PANTHER" id="PTHR30204">
    <property type="entry name" value="REDOX-CYCLING DRUG-SENSING TRANSCRIPTIONAL ACTIVATOR SOXR"/>
    <property type="match status" value="1"/>
</dbReference>
<dbReference type="InterPro" id="IPR009061">
    <property type="entry name" value="DNA-bd_dom_put_sf"/>
</dbReference>
<evidence type="ECO:0000313" key="3">
    <source>
        <dbReference type="EMBL" id="AXL21307.1"/>
    </source>
</evidence>
<dbReference type="SMART" id="SM00422">
    <property type="entry name" value="HTH_MERR"/>
    <property type="match status" value="1"/>
</dbReference>
<evidence type="ECO:0000256" key="1">
    <source>
        <dbReference type="ARBA" id="ARBA00023125"/>
    </source>
</evidence>
<dbReference type="Gene3D" id="1.10.1660.10">
    <property type="match status" value="1"/>
</dbReference>
<dbReference type="PROSITE" id="PS50937">
    <property type="entry name" value="HTH_MERR_2"/>
    <property type="match status" value="1"/>
</dbReference>
<dbReference type="CDD" id="cd01109">
    <property type="entry name" value="HTH_YyaN"/>
    <property type="match status" value="1"/>
</dbReference>
<dbReference type="PANTHER" id="PTHR30204:SF83">
    <property type="entry name" value="TRANSCRIPTIONAL REGULATOR, MERR FAMILY"/>
    <property type="match status" value="1"/>
</dbReference>
<dbReference type="GO" id="GO:0003677">
    <property type="term" value="F:DNA binding"/>
    <property type="evidence" value="ECO:0007669"/>
    <property type="project" value="UniProtKB-KW"/>
</dbReference>
<dbReference type="EMBL" id="CP029462">
    <property type="protein sequence ID" value="AXL21307.1"/>
    <property type="molecule type" value="Genomic_DNA"/>
</dbReference>
<keyword evidence="4" id="KW-1185">Reference proteome</keyword>
<dbReference type="InterPro" id="IPR000551">
    <property type="entry name" value="MerR-type_HTH_dom"/>
</dbReference>